<dbReference type="InterPro" id="IPR036847">
    <property type="entry name" value="RimP_C_sf"/>
</dbReference>
<evidence type="ECO:0000259" key="5">
    <source>
        <dbReference type="Pfam" id="PF17384"/>
    </source>
</evidence>
<proteinExistence type="inferred from homology"/>
<dbReference type="GO" id="GO:0000028">
    <property type="term" value="P:ribosomal small subunit assembly"/>
    <property type="evidence" value="ECO:0007669"/>
    <property type="project" value="TreeGrafter"/>
</dbReference>
<keyword evidence="2 3" id="KW-0690">Ribosome biogenesis</keyword>
<dbReference type="PANTHER" id="PTHR33867">
    <property type="entry name" value="RIBOSOME MATURATION FACTOR RIMP"/>
    <property type="match status" value="1"/>
</dbReference>
<dbReference type="Gene3D" id="3.30.300.70">
    <property type="entry name" value="RimP-like superfamily, N-terminal"/>
    <property type="match status" value="1"/>
</dbReference>
<dbReference type="Proteomes" id="UP000065641">
    <property type="component" value="Chromosome"/>
</dbReference>
<dbReference type="STRING" id="1249552.PS2015_2659"/>
<dbReference type="AlphaFoldDB" id="A0A0S2KG44"/>
<sequence length="139" mass="15630">MLRPTVQALNLDLWGVEYLTRGRSALLRIYIDGPEGVTIDDCERVSRQVSAVLDVEDPLPGEYTLEVSSPGLDRPLFYFEQFGQFVGEVVNLRLRGPLNGRRKFKGVLEKADAGIISMTVDNEQIEIPYDQVEKANIAF</sequence>
<name>A0A0S2KG44_9GAMM</name>
<dbReference type="PATRIC" id="fig|1249552.3.peg.2678"/>
<dbReference type="InterPro" id="IPR028998">
    <property type="entry name" value="RimP_C"/>
</dbReference>
<feature type="domain" description="Ribosome maturation factor RimP C-terminal" evidence="5">
    <location>
        <begin position="79"/>
        <end position="138"/>
    </location>
</feature>
<accession>A0A0S2KG44</accession>
<dbReference type="KEGG" id="pspi:PS2015_2659"/>
<keyword evidence="7" id="KW-1185">Reference proteome</keyword>
<dbReference type="SUPFAM" id="SSF74942">
    <property type="entry name" value="YhbC-like, C-terminal domain"/>
    <property type="match status" value="1"/>
</dbReference>
<dbReference type="GO" id="GO:0005829">
    <property type="term" value="C:cytosol"/>
    <property type="evidence" value="ECO:0007669"/>
    <property type="project" value="TreeGrafter"/>
</dbReference>
<evidence type="ECO:0000259" key="4">
    <source>
        <dbReference type="Pfam" id="PF02576"/>
    </source>
</evidence>
<feature type="domain" description="Ribosome maturation factor RimP N-terminal" evidence="4">
    <location>
        <begin position="1"/>
        <end position="73"/>
    </location>
</feature>
<dbReference type="FunFam" id="3.30.300.70:FF:000001">
    <property type="entry name" value="Ribosome maturation factor RimP"/>
    <property type="match status" value="1"/>
</dbReference>
<dbReference type="Gene3D" id="2.30.30.180">
    <property type="entry name" value="Ribosome maturation factor RimP, C-terminal domain"/>
    <property type="match status" value="1"/>
</dbReference>
<dbReference type="HAMAP" id="MF_01077">
    <property type="entry name" value="RimP"/>
    <property type="match status" value="1"/>
</dbReference>
<evidence type="ECO:0000313" key="7">
    <source>
        <dbReference type="Proteomes" id="UP000065641"/>
    </source>
</evidence>
<reference evidence="6 7" key="1">
    <citation type="submission" date="2015-11" db="EMBL/GenBank/DDBJ databases">
        <authorList>
            <person name="Zhang Y."/>
            <person name="Guo Z."/>
        </authorList>
    </citation>
    <scope>NUCLEOTIDE SEQUENCE [LARGE SCALE GENOMIC DNA]</scope>
    <source>
        <strain evidence="6 7">KCTC 32221</strain>
    </source>
</reference>
<dbReference type="EMBL" id="CP013189">
    <property type="protein sequence ID" value="ALO47291.1"/>
    <property type="molecule type" value="Genomic_DNA"/>
</dbReference>
<evidence type="ECO:0000256" key="2">
    <source>
        <dbReference type="ARBA" id="ARBA00022517"/>
    </source>
</evidence>
<organism evidence="6 7">
    <name type="scientific">Pseudohongiella spirulinae</name>
    <dbReference type="NCBI Taxonomy" id="1249552"/>
    <lineage>
        <taxon>Bacteria</taxon>
        <taxon>Pseudomonadati</taxon>
        <taxon>Pseudomonadota</taxon>
        <taxon>Gammaproteobacteria</taxon>
        <taxon>Pseudomonadales</taxon>
        <taxon>Pseudohongiellaceae</taxon>
        <taxon>Pseudohongiella</taxon>
    </lineage>
</organism>
<dbReference type="PANTHER" id="PTHR33867:SF1">
    <property type="entry name" value="RIBOSOME MATURATION FACTOR RIMP"/>
    <property type="match status" value="1"/>
</dbReference>
<protein>
    <recommendedName>
        <fullName evidence="3">Ribosome maturation factor RimP</fullName>
    </recommendedName>
</protein>
<keyword evidence="1 3" id="KW-0963">Cytoplasm</keyword>
<comment type="subcellular location">
    <subcellularLocation>
        <location evidence="3">Cytoplasm</location>
    </subcellularLocation>
</comment>
<comment type="similarity">
    <text evidence="3">Belongs to the RimP family.</text>
</comment>
<dbReference type="InterPro" id="IPR035956">
    <property type="entry name" value="RimP_N_sf"/>
</dbReference>
<dbReference type="NCBIfam" id="NF000927">
    <property type="entry name" value="PRK00092.1-1"/>
    <property type="match status" value="1"/>
</dbReference>
<dbReference type="InterPro" id="IPR003728">
    <property type="entry name" value="Ribosome_maturation_RimP"/>
</dbReference>
<dbReference type="Pfam" id="PF17384">
    <property type="entry name" value="DUF150_C"/>
    <property type="match status" value="1"/>
</dbReference>
<dbReference type="GO" id="GO:0006412">
    <property type="term" value="P:translation"/>
    <property type="evidence" value="ECO:0007669"/>
    <property type="project" value="TreeGrafter"/>
</dbReference>
<comment type="function">
    <text evidence="3">Required for maturation of 30S ribosomal subunits.</text>
</comment>
<evidence type="ECO:0000256" key="3">
    <source>
        <dbReference type="HAMAP-Rule" id="MF_01077"/>
    </source>
</evidence>
<evidence type="ECO:0000256" key="1">
    <source>
        <dbReference type="ARBA" id="ARBA00022490"/>
    </source>
</evidence>
<dbReference type="InterPro" id="IPR028989">
    <property type="entry name" value="RimP_N"/>
</dbReference>
<dbReference type="SUPFAM" id="SSF75420">
    <property type="entry name" value="YhbC-like, N-terminal domain"/>
    <property type="match status" value="1"/>
</dbReference>
<dbReference type="CDD" id="cd01734">
    <property type="entry name" value="YlxS_C"/>
    <property type="match status" value="1"/>
</dbReference>
<gene>
    <name evidence="3" type="primary">rimP</name>
    <name evidence="6" type="ORF">PS2015_2659</name>
</gene>
<dbReference type="Pfam" id="PF02576">
    <property type="entry name" value="RimP_N"/>
    <property type="match status" value="1"/>
</dbReference>
<evidence type="ECO:0000313" key="6">
    <source>
        <dbReference type="EMBL" id="ALO47291.1"/>
    </source>
</evidence>